<protein>
    <recommendedName>
        <fullName evidence="3">Rhamnogalacturonan lyase domain-containing protein</fullName>
    </recommendedName>
</protein>
<organism evidence="1 2">
    <name type="scientific">Candidatus Avipropionibacterium avicola</name>
    <dbReference type="NCBI Taxonomy" id="2840701"/>
    <lineage>
        <taxon>Bacteria</taxon>
        <taxon>Bacillati</taxon>
        <taxon>Actinomycetota</taxon>
        <taxon>Actinomycetes</taxon>
        <taxon>Propionibacteriales</taxon>
        <taxon>Propionibacteriaceae</taxon>
        <taxon>Propionibacteriaceae incertae sedis</taxon>
        <taxon>Candidatus Avipropionibacterium</taxon>
    </lineage>
</organism>
<reference evidence="1" key="2">
    <citation type="journal article" date="2021" name="PeerJ">
        <title>Extensive microbial diversity within the chicken gut microbiome revealed by metagenomics and culture.</title>
        <authorList>
            <person name="Gilroy R."/>
            <person name="Ravi A."/>
            <person name="Getino M."/>
            <person name="Pursley I."/>
            <person name="Horton D.L."/>
            <person name="Alikhan N.F."/>
            <person name="Baker D."/>
            <person name="Gharbi K."/>
            <person name="Hall N."/>
            <person name="Watson M."/>
            <person name="Adriaenssens E.M."/>
            <person name="Foster-Nyarko E."/>
            <person name="Jarju S."/>
            <person name="Secka A."/>
            <person name="Antonio M."/>
            <person name="Oren A."/>
            <person name="Chaudhuri R.R."/>
            <person name="La Ragione R."/>
            <person name="Hildebrand F."/>
            <person name="Pallen M.J."/>
        </authorList>
    </citation>
    <scope>NUCLEOTIDE SEQUENCE</scope>
    <source>
        <strain evidence="1">ChiGjej1B1-24693</strain>
    </source>
</reference>
<gene>
    <name evidence="1" type="ORF">IAA98_02480</name>
</gene>
<dbReference type="InterPro" id="IPR013783">
    <property type="entry name" value="Ig-like_fold"/>
</dbReference>
<accession>A0A9D1KM63</accession>
<dbReference type="Gene3D" id="2.60.40.10">
    <property type="entry name" value="Immunoglobulins"/>
    <property type="match status" value="1"/>
</dbReference>
<dbReference type="GO" id="GO:0005975">
    <property type="term" value="P:carbohydrate metabolic process"/>
    <property type="evidence" value="ECO:0007669"/>
    <property type="project" value="UniProtKB-ARBA"/>
</dbReference>
<proteinExistence type="predicted"/>
<dbReference type="AlphaFoldDB" id="A0A9D1KM63"/>
<sequence length="274" mass="29504">MSNPPQVRGLTAEPALGRTELTWTSAGFDPLIDHYRINATRGGRRPSKTQLVGKTVFPRLTHHDVDPAGERWTYTVSAVTDAGDIGRPSEPLTLDSVASVSATGRRLGSLGEFDGKSLEFQHSPAAYAKIPTDHPDGVIELPADAQAADCPYLLPGPGDSWAGRKAYRIRWEVEAEDPSSVCDIALWFVDTTRLGGRLDVIVNGDTALEIEIPKGATLGSRDGDATRHGSLMQRAAIERELPADIIQPGANIVELVLAEGGWVAWDGFGLYARQ</sequence>
<dbReference type="Proteomes" id="UP000886842">
    <property type="component" value="Unassembled WGS sequence"/>
</dbReference>
<evidence type="ECO:0008006" key="3">
    <source>
        <dbReference type="Google" id="ProtNLM"/>
    </source>
</evidence>
<evidence type="ECO:0000313" key="2">
    <source>
        <dbReference type="Proteomes" id="UP000886842"/>
    </source>
</evidence>
<reference evidence="1" key="1">
    <citation type="submission" date="2020-10" db="EMBL/GenBank/DDBJ databases">
        <authorList>
            <person name="Gilroy R."/>
        </authorList>
    </citation>
    <scope>NUCLEOTIDE SEQUENCE</scope>
    <source>
        <strain evidence="1">ChiGjej1B1-24693</strain>
    </source>
</reference>
<dbReference type="EMBL" id="DVLP01000071">
    <property type="protein sequence ID" value="HIT74432.1"/>
    <property type="molecule type" value="Genomic_DNA"/>
</dbReference>
<name>A0A9D1KM63_9ACTN</name>
<comment type="caution">
    <text evidence="1">The sequence shown here is derived from an EMBL/GenBank/DDBJ whole genome shotgun (WGS) entry which is preliminary data.</text>
</comment>
<evidence type="ECO:0000313" key="1">
    <source>
        <dbReference type="EMBL" id="HIT74432.1"/>
    </source>
</evidence>